<reference evidence="18 19" key="1">
    <citation type="submission" date="2021-01" db="EMBL/GenBank/DDBJ databases">
        <title>Genome public.</title>
        <authorList>
            <person name="Liu C."/>
            <person name="Sun Q."/>
        </authorList>
    </citation>
    <scope>NUCLEOTIDE SEQUENCE [LARGE SCALE GENOMIC DNA]</scope>
    <source>
        <strain evidence="18 19">JC656</strain>
    </source>
</reference>
<evidence type="ECO:0000256" key="2">
    <source>
        <dbReference type="ARBA" id="ARBA00001966"/>
    </source>
</evidence>
<evidence type="ECO:0000256" key="10">
    <source>
        <dbReference type="ARBA" id="ARBA00022777"/>
    </source>
</evidence>
<dbReference type="PROSITE" id="PS50109">
    <property type="entry name" value="HIS_KIN"/>
    <property type="match status" value="1"/>
</dbReference>
<keyword evidence="7" id="KW-0963">Cytoplasm</keyword>
<organism evidence="18 19">
    <name type="scientific">Sinomonas cellulolyticus</name>
    <dbReference type="NCBI Taxonomy" id="2801916"/>
    <lineage>
        <taxon>Bacteria</taxon>
        <taxon>Bacillati</taxon>
        <taxon>Actinomycetota</taxon>
        <taxon>Actinomycetes</taxon>
        <taxon>Micrococcales</taxon>
        <taxon>Micrococcaceae</taxon>
        <taxon>Sinomonas</taxon>
    </lineage>
</organism>
<evidence type="ECO:0000313" key="18">
    <source>
        <dbReference type="EMBL" id="MBL0703892.1"/>
    </source>
</evidence>
<dbReference type="PIRSF" id="PIRSF037434">
    <property type="entry name" value="STHK_ChrS"/>
    <property type="match status" value="1"/>
</dbReference>
<evidence type="ECO:0000256" key="13">
    <source>
        <dbReference type="ARBA" id="ARBA00023014"/>
    </source>
</evidence>
<evidence type="ECO:0000256" key="16">
    <source>
        <dbReference type="SAM" id="Phobius"/>
    </source>
</evidence>
<dbReference type="Pfam" id="PF07730">
    <property type="entry name" value="HisKA_3"/>
    <property type="match status" value="1"/>
</dbReference>
<evidence type="ECO:0000313" key="19">
    <source>
        <dbReference type="Proteomes" id="UP000639051"/>
    </source>
</evidence>
<evidence type="ECO:0000256" key="8">
    <source>
        <dbReference type="ARBA" id="ARBA00022679"/>
    </source>
</evidence>
<dbReference type="GO" id="GO:0016301">
    <property type="term" value="F:kinase activity"/>
    <property type="evidence" value="ECO:0007669"/>
    <property type="project" value="UniProtKB-KW"/>
</dbReference>
<feature type="transmembrane region" description="Helical" evidence="16">
    <location>
        <begin position="129"/>
        <end position="148"/>
    </location>
</feature>
<dbReference type="SMART" id="SM00387">
    <property type="entry name" value="HATPase_c"/>
    <property type="match status" value="1"/>
</dbReference>
<dbReference type="RefSeq" id="WP_189694905.1">
    <property type="nucleotide sequence ID" value="NZ_BNCM01000014.1"/>
</dbReference>
<comment type="catalytic activity">
    <reaction evidence="1">
        <text>ATP + protein L-histidine = ADP + protein N-phospho-L-histidine.</text>
        <dbReference type="EC" id="2.7.13.3"/>
    </reaction>
</comment>
<dbReference type="PRINTS" id="PR00344">
    <property type="entry name" value="BCTRLSENSOR"/>
</dbReference>
<comment type="function">
    <text evidence="14">Member of the two-component regulatory system NreB/NreC involved in the control of dissimilatory nitrate/nitrite reduction in response to oxygen. NreB functions as a direct oxygen sensor histidine kinase which is autophosphorylated, in the absence of oxygen, probably at the conserved histidine residue, and transfers its phosphate group probably to a conserved aspartate residue of NreC. NreB/NreC activates the expression of the nitrate (narGHJI) and nitrite (nir) reductase operons, as well as the putative nitrate transporter gene narT.</text>
</comment>
<evidence type="ECO:0000256" key="1">
    <source>
        <dbReference type="ARBA" id="ARBA00000085"/>
    </source>
</evidence>
<comment type="cofactor">
    <cofactor evidence="2">
        <name>[4Fe-4S] cluster</name>
        <dbReference type="ChEBI" id="CHEBI:49883"/>
    </cofactor>
</comment>
<dbReference type="InterPro" id="IPR011712">
    <property type="entry name" value="Sig_transdc_His_kin_sub3_dim/P"/>
</dbReference>
<comment type="caution">
    <text evidence="18">The sequence shown here is derived from an EMBL/GenBank/DDBJ whole genome shotgun (WGS) entry which is preliminary data.</text>
</comment>
<feature type="domain" description="Histidine kinase" evidence="17">
    <location>
        <begin position="223"/>
        <end position="424"/>
    </location>
</feature>
<evidence type="ECO:0000256" key="3">
    <source>
        <dbReference type="ARBA" id="ARBA00004496"/>
    </source>
</evidence>
<keyword evidence="11" id="KW-0408">Iron</keyword>
<feature type="transmembrane region" description="Helical" evidence="16">
    <location>
        <begin position="160"/>
        <end position="179"/>
    </location>
</feature>
<evidence type="ECO:0000256" key="14">
    <source>
        <dbReference type="ARBA" id="ARBA00024827"/>
    </source>
</evidence>
<dbReference type="InterPro" id="IPR005467">
    <property type="entry name" value="His_kinase_dom"/>
</dbReference>
<keyword evidence="16" id="KW-1133">Transmembrane helix</keyword>
<dbReference type="InterPro" id="IPR004358">
    <property type="entry name" value="Sig_transdc_His_kin-like_C"/>
</dbReference>
<dbReference type="EMBL" id="JAERRC010000001">
    <property type="protein sequence ID" value="MBL0703892.1"/>
    <property type="molecule type" value="Genomic_DNA"/>
</dbReference>
<comment type="subcellular location">
    <subcellularLocation>
        <location evidence="3">Cytoplasm</location>
    </subcellularLocation>
</comment>
<keyword evidence="19" id="KW-1185">Reference proteome</keyword>
<evidence type="ECO:0000256" key="12">
    <source>
        <dbReference type="ARBA" id="ARBA00023012"/>
    </source>
</evidence>
<dbReference type="PANTHER" id="PTHR24421">
    <property type="entry name" value="NITRATE/NITRITE SENSOR PROTEIN NARX-RELATED"/>
    <property type="match status" value="1"/>
</dbReference>
<keyword evidence="6" id="KW-0004">4Fe-4S</keyword>
<keyword evidence="13" id="KW-0411">Iron-sulfur</keyword>
<dbReference type="Gene3D" id="1.20.5.1930">
    <property type="match status" value="1"/>
</dbReference>
<dbReference type="SUPFAM" id="SSF55874">
    <property type="entry name" value="ATPase domain of HSP90 chaperone/DNA topoisomerase II/histidine kinase"/>
    <property type="match status" value="1"/>
</dbReference>
<keyword evidence="10 18" id="KW-0418">Kinase</keyword>
<keyword evidence="9" id="KW-0479">Metal-binding</keyword>
<evidence type="ECO:0000256" key="5">
    <source>
        <dbReference type="ARBA" id="ARBA00017322"/>
    </source>
</evidence>
<accession>A0ABS1JXS2</accession>
<dbReference type="Gene3D" id="3.30.565.10">
    <property type="entry name" value="Histidine kinase-like ATPase, C-terminal domain"/>
    <property type="match status" value="1"/>
</dbReference>
<feature type="transmembrane region" description="Helical" evidence="16">
    <location>
        <begin position="25"/>
        <end position="43"/>
    </location>
</feature>
<evidence type="ECO:0000256" key="9">
    <source>
        <dbReference type="ARBA" id="ARBA00022723"/>
    </source>
</evidence>
<keyword evidence="16" id="KW-0472">Membrane</keyword>
<evidence type="ECO:0000256" key="6">
    <source>
        <dbReference type="ARBA" id="ARBA00022485"/>
    </source>
</evidence>
<dbReference type="Pfam" id="PF02518">
    <property type="entry name" value="HATPase_c"/>
    <property type="match status" value="1"/>
</dbReference>
<dbReference type="InterPro" id="IPR017205">
    <property type="entry name" value="Sig_transdc_His_kinase_ChrS"/>
</dbReference>
<sequence>MESGTGLPGDPGTAPTVVILRVLRVTLHVGFAALLGVAVVRLLSTGHVGVLGYAWTAAAFVLAGVYLTGTLLEKRYAANRTGLDPRRYGVLWLGIVTALWLVLLAGSAEFSWLAFPLFFLHLHLLPRRVALLTIALMTAAVIAAQWAASGLPTPQPAVVIGPLLGAGFAVVTGLAYSALYREAENQRRAVSELTRTRAELAASQHDAGVHAERERLAREIHDTLAQGLSSIVLMVRAAEKSLADGDIATATERLGLVRQTASENLSEARHFVRGLSAPQLQEASLIESLRRLCERTENNAAARGLRLRCRFELDGDPVELPQPYRVTLLRAAQASLANVTDHADAGNAVVTLAFLGSDVALDIYDDGAGFDPAGLTAQTAARTDGTGYGIRSLQQRVQGLNGSLDVESSPGEGTVVAVRLPLDDAAGRSDR</sequence>
<evidence type="ECO:0000259" key="17">
    <source>
        <dbReference type="PROSITE" id="PS50109"/>
    </source>
</evidence>
<gene>
    <name evidence="18" type="ORF">JJE72_00040</name>
</gene>
<proteinExistence type="predicted"/>
<protein>
    <recommendedName>
        <fullName evidence="5">Oxygen sensor histidine kinase NreB</fullName>
        <ecNumber evidence="4">2.7.13.3</ecNumber>
    </recommendedName>
    <alternativeName>
        <fullName evidence="15">Nitrogen regulation protein B</fullName>
    </alternativeName>
</protein>
<evidence type="ECO:0000256" key="11">
    <source>
        <dbReference type="ARBA" id="ARBA00023004"/>
    </source>
</evidence>
<evidence type="ECO:0000256" key="7">
    <source>
        <dbReference type="ARBA" id="ARBA00022490"/>
    </source>
</evidence>
<keyword evidence="8" id="KW-0808">Transferase</keyword>
<evidence type="ECO:0000256" key="4">
    <source>
        <dbReference type="ARBA" id="ARBA00012438"/>
    </source>
</evidence>
<dbReference type="Proteomes" id="UP000639051">
    <property type="component" value="Unassembled WGS sequence"/>
</dbReference>
<name>A0ABS1JXS2_9MICC</name>
<feature type="transmembrane region" description="Helical" evidence="16">
    <location>
        <begin position="89"/>
        <end position="122"/>
    </location>
</feature>
<dbReference type="InterPro" id="IPR050482">
    <property type="entry name" value="Sensor_HK_TwoCompSys"/>
</dbReference>
<dbReference type="EC" id="2.7.13.3" evidence="4"/>
<keyword evidence="12" id="KW-0902">Two-component regulatory system</keyword>
<dbReference type="InterPro" id="IPR036890">
    <property type="entry name" value="HATPase_C_sf"/>
</dbReference>
<feature type="transmembrane region" description="Helical" evidence="16">
    <location>
        <begin position="50"/>
        <end position="69"/>
    </location>
</feature>
<dbReference type="CDD" id="cd16917">
    <property type="entry name" value="HATPase_UhpB-NarQ-NarX-like"/>
    <property type="match status" value="1"/>
</dbReference>
<evidence type="ECO:0000256" key="15">
    <source>
        <dbReference type="ARBA" id="ARBA00030800"/>
    </source>
</evidence>
<dbReference type="InterPro" id="IPR003594">
    <property type="entry name" value="HATPase_dom"/>
</dbReference>
<dbReference type="PANTHER" id="PTHR24421:SF62">
    <property type="entry name" value="SENSORY TRANSDUCTION HISTIDINE KINASE"/>
    <property type="match status" value="1"/>
</dbReference>
<keyword evidence="16" id="KW-0812">Transmembrane</keyword>